<dbReference type="RefSeq" id="WP_345143984.1">
    <property type="nucleotide sequence ID" value="NZ_BAABDU010000004.1"/>
</dbReference>
<dbReference type="Proteomes" id="UP001500748">
    <property type="component" value="Unassembled WGS sequence"/>
</dbReference>
<evidence type="ECO:0000313" key="1">
    <source>
        <dbReference type="EMBL" id="GAA3767784.1"/>
    </source>
</evidence>
<evidence type="ECO:0008006" key="3">
    <source>
        <dbReference type="Google" id="ProtNLM"/>
    </source>
</evidence>
<keyword evidence="2" id="KW-1185">Reference proteome</keyword>
<organism evidence="1 2">
    <name type="scientific">Flavobacterium ginsengiterrae</name>
    <dbReference type="NCBI Taxonomy" id="871695"/>
    <lineage>
        <taxon>Bacteria</taxon>
        <taxon>Pseudomonadati</taxon>
        <taxon>Bacteroidota</taxon>
        <taxon>Flavobacteriia</taxon>
        <taxon>Flavobacteriales</taxon>
        <taxon>Flavobacteriaceae</taxon>
        <taxon>Flavobacterium</taxon>
    </lineage>
</organism>
<name>A0ABP7GKX4_9FLAO</name>
<gene>
    <name evidence="1" type="ORF">GCM10022423_20850</name>
</gene>
<evidence type="ECO:0000313" key="2">
    <source>
        <dbReference type="Proteomes" id="UP001500748"/>
    </source>
</evidence>
<accession>A0ABP7GKX4</accession>
<reference evidence="2" key="1">
    <citation type="journal article" date="2019" name="Int. J. Syst. Evol. Microbiol.">
        <title>The Global Catalogue of Microorganisms (GCM) 10K type strain sequencing project: providing services to taxonomists for standard genome sequencing and annotation.</title>
        <authorList>
            <consortium name="The Broad Institute Genomics Platform"/>
            <consortium name="The Broad Institute Genome Sequencing Center for Infectious Disease"/>
            <person name="Wu L."/>
            <person name="Ma J."/>
        </authorList>
    </citation>
    <scope>NUCLEOTIDE SEQUENCE [LARGE SCALE GENOMIC DNA]</scope>
    <source>
        <strain evidence="2">JCM 17337</strain>
    </source>
</reference>
<protein>
    <recommendedName>
        <fullName evidence="3">DUF3289 family protein</fullName>
    </recommendedName>
</protein>
<sequence length="575" mass="66262">MSRTRIVGGTITKTTRGDHNIYSDGNIVYNSGTTVTETSDEGIKYGEPKSSPPASKLHFVDGWWALDKEGKSKIKRALPGMTVYFHLKTKNIPNGNSVFLSLFDEDNHEKEEPQNKDGKKDKDDAIKLINSQTKKQVLLGKVIDNKIVQKINLSGLGFFIDQEVDKCLDLYFRCSYKIENAQYPASIKDYLKVGPVIIDRYKMPGLNSSGLAIADDMTYGTGTIHNGEVYTADVIKKFKKEYQLSGFDNHKHAVFSNHFTFAGEPLLEDTQVTNQDNKNYQAIQDNLRVVKLDAVKILNADIIAKNKEKNNKGRYSKEEILKLGYLMEFSNLTNFRLWFNFRTLKALLAWGNLSSILEEMIDKFQRSEGGVYENPILTKSIKENQNTIQYCTKIEDYLAEQLKTNFNKLEEVEDLEPYFADSNQDMRNTKGNRKDSGKEFSRPAYSYWDSENLAGNLFSGRTLALNDIWATEVILKELEFEGENYKGKYEVTLWDHFGLDKPDLEKFYYNINGFRAWFLLQHLQGYKPFLSKMTFIKDFKGNLKEGKKEIESKRKLEQERYDRLKNMGRKKPGEI</sequence>
<proteinExistence type="predicted"/>
<comment type="caution">
    <text evidence="1">The sequence shown here is derived from an EMBL/GenBank/DDBJ whole genome shotgun (WGS) entry which is preliminary data.</text>
</comment>
<dbReference type="Pfam" id="PF11692">
    <property type="entry name" value="DUF3289"/>
    <property type="match status" value="1"/>
</dbReference>
<dbReference type="EMBL" id="BAABDU010000004">
    <property type="protein sequence ID" value="GAA3767784.1"/>
    <property type="molecule type" value="Genomic_DNA"/>
</dbReference>
<dbReference type="InterPro" id="IPR017483">
    <property type="entry name" value="CHP03034"/>
</dbReference>